<dbReference type="EMBL" id="MLGG01000007">
    <property type="protein sequence ID" value="KAK1463276.1"/>
    <property type="molecule type" value="Genomic_DNA"/>
</dbReference>
<name>A0AAI9UUP8_9PEZI</name>
<keyword evidence="2" id="KW-1185">Reference proteome</keyword>
<dbReference type="AlphaFoldDB" id="A0AAI9UUP8"/>
<gene>
    <name evidence="1" type="ORF">CMEL01_13345</name>
</gene>
<sequence>MFGRRRLRARGGGVLPIAFLSFVSSTHHHTTHPSTLPLGKPTYSIIVSQDIQRQTGEHQESVMRSCNGCHSVRPVYFSTKQQCLCAKRWPLSVCPVYFASPSTTSRIISNATLAPNLGYSSYTPHSPGPIAGPRGRYRDGDDSNDRHGALVTGHLSPTRLGSVHLAIRPASVCQAHEFSTATTPPDPWSFSPPPPETPPEISVYYRVPGRTMIRGTEYLLGTAQACGRPRCTRYQSTPSLTMNVSPPLALLLQSCSWLGLPLASGWLRCGT</sequence>
<proteinExistence type="predicted"/>
<dbReference type="Proteomes" id="UP001239795">
    <property type="component" value="Unassembled WGS sequence"/>
</dbReference>
<evidence type="ECO:0000313" key="1">
    <source>
        <dbReference type="EMBL" id="KAK1463276.1"/>
    </source>
</evidence>
<comment type="caution">
    <text evidence="1">The sequence shown here is derived from an EMBL/GenBank/DDBJ whole genome shotgun (WGS) entry which is preliminary data.</text>
</comment>
<protein>
    <submittedName>
        <fullName evidence="1">Uncharacterized protein</fullName>
    </submittedName>
</protein>
<accession>A0AAI9UUP8</accession>
<reference evidence="1 2" key="1">
    <citation type="submission" date="2016-10" db="EMBL/GenBank/DDBJ databases">
        <title>The genome sequence of Colletotrichum fioriniae PJ7.</title>
        <authorList>
            <person name="Baroncelli R."/>
        </authorList>
    </citation>
    <scope>NUCLEOTIDE SEQUENCE [LARGE SCALE GENOMIC DNA]</scope>
    <source>
        <strain evidence="1">Col 31</strain>
    </source>
</reference>
<organism evidence="1 2">
    <name type="scientific">Colletotrichum melonis</name>
    <dbReference type="NCBI Taxonomy" id="1209925"/>
    <lineage>
        <taxon>Eukaryota</taxon>
        <taxon>Fungi</taxon>
        <taxon>Dikarya</taxon>
        <taxon>Ascomycota</taxon>
        <taxon>Pezizomycotina</taxon>
        <taxon>Sordariomycetes</taxon>
        <taxon>Hypocreomycetidae</taxon>
        <taxon>Glomerellales</taxon>
        <taxon>Glomerellaceae</taxon>
        <taxon>Colletotrichum</taxon>
        <taxon>Colletotrichum acutatum species complex</taxon>
    </lineage>
</organism>
<evidence type="ECO:0000313" key="2">
    <source>
        <dbReference type="Proteomes" id="UP001239795"/>
    </source>
</evidence>